<feature type="coiled-coil region" evidence="1">
    <location>
        <begin position="35"/>
        <end position="62"/>
    </location>
</feature>
<name>A0A6A6XTE5_9PLEO</name>
<evidence type="ECO:0000256" key="1">
    <source>
        <dbReference type="SAM" id="Coils"/>
    </source>
</evidence>
<feature type="coiled-coil region" evidence="1">
    <location>
        <begin position="92"/>
        <end position="119"/>
    </location>
</feature>
<feature type="domain" description="Rad26-like N-terminal" evidence="5">
    <location>
        <begin position="253"/>
        <end position="297"/>
    </location>
</feature>
<dbReference type="Pfam" id="PF21048">
    <property type="entry name" value="Rad26-like_N"/>
    <property type="match status" value="1"/>
</dbReference>
<keyword evidence="7" id="KW-1185">Reference proteome</keyword>
<evidence type="ECO:0000313" key="6">
    <source>
        <dbReference type="EMBL" id="KAF2799851.1"/>
    </source>
</evidence>
<dbReference type="EMBL" id="MU001757">
    <property type="protein sequence ID" value="KAF2799851.1"/>
    <property type="molecule type" value="Genomic_DNA"/>
</dbReference>
<accession>A0A6A6XTE5</accession>
<feature type="domain" description="Rad26-like C-terminal" evidence="4">
    <location>
        <begin position="596"/>
        <end position="659"/>
    </location>
</feature>
<evidence type="ECO:0000259" key="5">
    <source>
        <dbReference type="Pfam" id="PF21048"/>
    </source>
</evidence>
<dbReference type="Pfam" id="PF12331">
    <property type="entry name" value="Rad26-like_helical_rpts"/>
    <property type="match status" value="1"/>
</dbReference>
<dbReference type="InterPro" id="IPR048380">
    <property type="entry name" value="Rad26-like_N"/>
</dbReference>
<feature type="region of interest" description="Disordered" evidence="2">
    <location>
        <begin position="133"/>
        <end position="237"/>
    </location>
</feature>
<evidence type="ECO:0008006" key="8">
    <source>
        <dbReference type="Google" id="ProtNLM"/>
    </source>
</evidence>
<dbReference type="Proteomes" id="UP000799757">
    <property type="component" value="Unassembled WGS sequence"/>
</dbReference>
<organism evidence="6 7">
    <name type="scientific">Melanomma pulvis-pyrius CBS 109.77</name>
    <dbReference type="NCBI Taxonomy" id="1314802"/>
    <lineage>
        <taxon>Eukaryota</taxon>
        <taxon>Fungi</taxon>
        <taxon>Dikarya</taxon>
        <taxon>Ascomycota</taxon>
        <taxon>Pezizomycotina</taxon>
        <taxon>Dothideomycetes</taxon>
        <taxon>Pleosporomycetidae</taxon>
        <taxon>Pleosporales</taxon>
        <taxon>Melanommataceae</taxon>
        <taxon>Melanomma</taxon>
    </lineage>
</organism>
<dbReference type="AlphaFoldDB" id="A0A6A6XTE5"/>
<feature type="compositionally biased region" description="Basic and acidic residues" evidence="2">
    <location>
        <begin position="215"/>
        <end position="224"/>
    </location>
</feature>
<evidence type="ECO:0000313" key="7">
    <source>
        <dbReference type="Proteomes" id="UP000799757"/>
    </source>
</evidence>
<protein>
    <recommendedName>
        <fullName evidence="8">DNA repair protein Rad26</fullName>
    </recommendedName>
</protein>
<reference evidence="6" key="1">
    <citation type="journal article" date="2020" name="Stud. Mycol.">
        <title>101 Dothideomycetes genomes: a test case for predicting lifestyles and emergence of pathogens.</title>
        <authorList>
            <person name="Haridas S."/>
            <person name="Albert R."/>
            <person name="Binder M."/>
            <person name="Bloem J."/>
            <person name="Labutti K."/>
            <person name="Salamov A."/>
            <person name="Andreopoulos B."/>
            <person name="Baker S."/>
            <person name="Barry K."/>
            <person name="Bills G."/>
            <person name="Bluhm B."/>
            <person name="Cannon C."/>
            <person name="Castanera R."/>
            <person name="Culley D."/>
            <person name="Daum C."/>
            <person name="Ezra D."/>
            <person name="Gonzalez J."/>
            <person name="Henrissat B."/>
            <person name="Kuo A."/>
            <person name="Liang C."/>
            <person name="Lipzen A."/>
            <person name="Lutzoni F."/>
            <person name="Magnuson J."/>
            <person name="Mondo S."/>
            <person name="Nolan M."/>
            <person name="Ohm R."/>
            <person name="Pangilinan J."/>
            <person name="Park H.-J."/>
            <person name="Ramirez L."/>
            <person name="Alfaro M."/>
            <person name="Sun H."/>
            <person name="Tritt A."/>
            <person name="Yoshinaga Y."/>
            <person name="Zwiers L.-H."/>
            <person name="Turgeon B."/>
            <person name="Goodwin S."/>
            <person name="Spatafora J."/>
            <person name="Crous P."/>
            <person name="Grigoriev I."/>
        </authorList>
    </citation>
    <scope>NUCLEOTIDE SEQUENCE</scope>
    <source>
        <strain evidence="6">CBS 109.77</strain>
    </source>
</reference>
<sequence>VINLDDAAPPPRPPHGADADAMDVDELPRRSQADAGQLLLRIKKLEQDKARLNRDLDGEKAKALSRAGEVDTVRRRFDAATRDSERRLLALQHAHNDALARHKAELDAMRREREQAHTNSLFLEHDLAREADKAKRVPRPALPKPKPNAVASPAATPKRQHKTLPFRDGFDDDDIVMASPSKPRDRPKASTPKQAGKRKRQVTDQSPIPMLQLSEPRERHRTTPHEPSLPDDTKLDPALLERLRQQDDRRFTFLHRLLAHRCSNGRDRVLEALTAHALPSRPQKKLSSVVYDSLSTCSLSLGVHELALQICHIFLSLWEQCLQERYYPAIYLILDALHFILACEPAKTAVELTERAVPLLIASVDLVAVPVARAAKLDDIYVAALYSPAQLKVSIEINVMDCLHFLHLIASSCLSSTSSEAITRFWQCIPADFALVLLNRVQPLPHITLMLRVLGTSALSSSLGAIVAPDSPPDQQGKRESDVVDRLTNLLFETPKSIPPPSREDSKPPPSLPSAAQVWDLRSRVLHLLTQFAIEEHGSLRLVTHRNCVGRLIKYLDFCITSLYESPLFPTQERTVANINTTMRLIYHLATSHPDIDIKGKLGVIQGGHHKYLVALTRLAFSEGLVLEHGIDEQVVDMAHAILDEGLSLEEGEGLLRVFSSGNSV</sequence>
<evidence type="ECO:0000259" key="4">
    <source>
        <dbReference type="Pfam" id="PF21046"/>
    </source>
</evidence>
<dbReference type="InterPro" id="IPR022093">
    <property type="entry name" value="Rad26-like_helical"/>
</dbReference>
<dbReference type="InterPro" id="IPR048379">
    <property type="entry name" value="Rad26-like_C"/>
</dbReference>
<feature type="non-terminal residue" evidence="6">
    <location>
        <position position="1"/>
    </location>
</feature>
<gene>
    <name evidence="6" type="ORF">K505DRAFT_320895</name>
</gene>
<feature type="region of interest" description="Disordered" evidence="2">
    <location>
        <begin position="1"/>
        <end position="32"/>
    </location>
</feature>
<evidence type="ECO:0000259" key="3">
    <source>
        <dbReference type="Pfam" id="PF12331"/>
    </source>
</evidence>
<dbReference type="Pfam" id="PF21046">
    <property type="entry name" value="Rad26-like_C"/>
    <property type="match status" value="1"/>
</dbReference>
<feature type="domain" description="Rad26-like helical repeats" evidence="3">
    <location>
        <begin position="359"/>
        <end position="589"/>
    </location>
</feature>
<keyword evidence="1" id="KW-0175">Coiled coil</keyword>
<dbReference type="OrthoDB" id="5245063at2759"/>
<evidence type="ECO:0000256" key="2">
    <source>
        <dbReference type="SAM" id="MobiDB-lite"/>
    </source>
</evidence>
<proteinExistence type="predicted"/>